<dbReference type="InterPro" id="IPR018484">
    <property type="entry name" value="FGGY_N"/>
</dbReference>
<name>A0ABV7YKT8_9ACTN</name>
<keyword evidence="4 6" id="KW-0418">Kinase</keyword>
<dbReference type="PANTHER" id="PTHR43095">
    <property type="entry name" value="SUGAR KINASE"/>
    <property type="match status" value="1"/>
</dbReference>
<reference evidence="7" key="1">
    <citation type="journal article" date="2019" name="Int. J. Syst. Evol. Microbiol.">
        <title>The Global Catalogue of Microorganisms (GCM) 10K type strain sequencing project: providing services to taxonomists for standard genome sequencing and annotation.</title>
        <authorList>
            <consortium name="The Broad Institute Genomics Platform"/>
            <consortium name="The Broad Institute Genome Sequencing Center for Infectious Disease"/>
            <person name="Wu L."/>
            <person name="Ma J."/>
        </authorList>
    </citation>
    <scope>NUCLEOTIDE SEQUENCE [LARGE SCALE GENOMIC DNA]</scope>
    <source>
        <strain evidence="7">CGMCC 4.7241</strain>
    </source>
</reference>
<dbReference type="InterPro" id="IPR050406">
    <property type="entry name" value="FGGY_Carb_Kinase"/>
</dbReference>
<keyword evidence="2" id="KW-0119">Carbohydrate metabolism</keyword>
<dbReference type="Gene3D" id="3.30.420.40">
    <property type="match status" value="2"/>
</dbReference>
<evidence type="ECO:0000313" key="6">
    <source>
        <dbReference type="EMBL" id="MFC3765592.1"/>
    </source>
</evidence>
<comment type="similarity">
    <text evidence="1">Belongs to the FGGY kinase family.</text>
</comment>
<evidence type="ECO:0000256" key="2">
    <source>
        <dbReference type="ARBA" id="ARBA00022629"/>
    </source>
</evidence>
<sequence>MDLDAAPVDPIAIAVEVGTNAARAAIIGPAAQLLDVTEVPLESHSPSPGRVEQDPERWWAATIACLQELVSRNHTTRVDALAVGAQLHAIVPIDQDGRCLVRRVGLWNDERSAPLAAGLAAGPDAERLSQLAGNRPDPIRSGIKLAWYRAESPTVYDAAWQFLATKDFLNYRLTGVAATDPTEASGSFCMDAESGKWSDELFAALGISGSKVPPIIGSTEICGRLRPEVAGATGLPVGLPVVGGAGDILCQLAAAGLHHTERAVEIGQRDLTLVGTYSDIPHPSPTVLNYRAAGSGWVHLRWVPTPAGQERECFEVRRMLDELGPTRLRTLRVVGANAADPSWNQLRAAVHGLPVVTLRATEGRLIGAGILALVGAGAYVSVGAAADAVVTEASRVFPDPDRADAYDEAYEQFLRTTSSLS</sequence>
<gene>
    <name evidence="6" type="ORF">ACFOUW_32490</name>
</gene>
<proteinExistence type="inferred from homology"/>
<dbReference type="GO" id="GO:0016301">
    <property type="term" value="F:kinase activity"/>
    <property type="evidence" value="ECO:0007669"/>
    <property type="project" value="UniProtKB-KW"/>
</dbReference>
<dbReference type="Proteomes" id="UP001595699">
    <property type="component" value="Unassembled WGS sequence"/>
</dbReference>
<dbReference type="PANTHER" id="PTHR43095:SF5">
    <property type="entry name" value="XYLULOSE KINASE"/>
    <property type="match status" value="1"/>
</dbReference>
<evidence type="ECO:0000256" key="1">
    <source>
        <dbReference type="ARBA" id="ARBA00009156"/>
    </source>
</evidence>
<dbReference type="InterPro" id="IPR043129">
    <property type="entry name" value="ATPase_NBD"/>
</dbReference>
<protein>
    <submittedName>
        <fullName evidence="6">FGGY-family carbohydrate kinase</fullName>
    </submittedName>
</protein>
<evidence type="ECO:0000259" key="5">
    <source>
        <dbReference type="Pfam" id="PF00370"/>
    </source>
</evidence>
<dbReference type="InterPro" id="IPR000577">
    <property type="entry name" value="Carb_kinase_FGGY"/>
</dbReference>
<evidence type="ECO:0000256" key="3">
    <source>
        <dbReference type="ARBA" id="ARBA00022679"/>
    </source>
</evidence>
<accession>A0ABV7YKT8</accession>
<keyword evidence="7" id="KW-1185">Reference proteome</keyword>
<dbReference type="RefSeq" id="WP_205116566.1">
    <property type="nucleotide sequence ID" value="NZ_JAFBCM010000001.1"/>
</dbReference>
<organism evidence="6 7">
    <name type="scientific">Tenggerimyces flavus</name>
    <dbReference type="NCBI Taxonomy" id="1708749"/>
    <lineage>
        <taxon>Bacteria</taxon>
        <taxon>Bacillati</taxon>
        <taxon>Actinomycetota</taxon>
        <taxon>Actinomycetes</taxon>
        <taxon>Propionibacteriales</taxon>
        <taxon>Nocardioidaceae</taxon>
        <taxon>Tenggerimyces</taxon>
    </lineage>
</organism>
<comment type="caution">
    <text evidence="6">The sequence shown here is derived from an EMBL/GenBank/DDBJ whole genome shotgun (WGS) entry which is preliminary data.</text>
</comment>
<dbReference type="EMBL" id="JBHRZH010000041">
    <property type="protein sequence ID" value="MFC3765592.1"/>
    <property type="molecule type" value="Genomic_DNA"/>
</dbReference>
<keyword evidence="2" id="KW-0859">Xylose metabolism</keyword>
<dbReference type="PIRSF" id="PIRSF000538">
    <property type="entry name" value="GlpK"/>
    <property type="match status" value="1"/>
</dbReference>
<keyword evidence="3" id="KW-0808">Transferase</keyword>
<feature type="domain" description="Carbohydrate kinase FGGY N-terminal" evidence="5">
    <location>
        <begin position="12"/>
        <end position="248"/>
    </location>
</feature>
<dbReference type="Pfam" id="PF00370">
    <property type="entry name" value="FGGY_N"/>
    <property type="match status" value="1"/>
</dbReference>
<evidence type="ECO:0000256" key="4">
    <source>
        <dbReference type="ARBA" id="ARBA00022777"/>
    </source>
</evidence>
<evidence type="ECO:0000313" key="7">
    <source>
        <dbReference type="Proteomes" id="UP001595699"/>
    </source>
</evidence>
<dbReference type="SUPFAM" id="SSF53067">
    <property type="entry name" value="Actin-like ATPase domain"/>
    <property type="match status" value="2"/>
</dbReference>